<dbReference type="InterPro" id="IPR006994">
    <property type="entry name" value="TCF25/Rqc1"/>
</dbReference>
<accession>A0A0G2F0Y1</accession>
<dbReference type="Proteomes" id="UP000053317">
    <property type="component" value="Unassembled WGS sequence"/>
</dbReference>
<feature type="region of interest" description="Disordered" evidence="1">
    <location>
        <begin position="1"/>
        <end position="128"/>
    </location>
</feature>
<keyword evidence="3" id="KW-1185">Reference proteome</keyword>
<reference evidence="2 3" key="1">
    <citation type="submission" date="2015-05" db="EMBL/GenBank/DDBJ databases">
        <title>Distinctive expansion of gene families associated with plant cell wall degradation and secondary metabolism in the genomes of grapevine trunk pathogens.</title>
        <authorList>
            <person name="Lawrence D.P."/>
            <person name="Travadon R."/>
            <person name="Rolshausen P.E."/>
            <person name="Baumgartner K."/>
        </authorList>
    </citation>
    <scope>NUCLEOTIDE SEQUENCE [LARGE SCALE GENOMIC DNA]</scope>
    <source>
        <strain evidence="2">UCRPC4</strain>
    </source>
</reference>
<dbReference type="GO" id="GO:1990116">
    <property type="term" value="P:ribosome-associated ubiquitin-dependent protein catabolic process"/>
    <property type="evidence" value="ECO:0007669"/>
    <property type="project" value="TreeGrafter"/>
</dbReference>
<dbReference type="AlphaFoldDB" id="A0A0G2F0Y1"/>
<evidence type="ECO:0000313" key="3">
    <source>
        <dbReference type="Proteomes" id="UP000053317"/>
    </source>
</evidence>
<feature type="compositionally biased region" description="Basic residues" evidence="1">
    <location>
        <begin position="95"/>
        <end position="108"/>
    </location>
</feature>
<organism evidence="2 3">
    <name type="scientific">Phaeomoniella chlamydospora</name>
    <name type="common">Phaeoacremonium chlamydosporum</name>
    <dbReference type="NCBI Taxonomy" id="158046"/>
    <lineage>
        <taxon>Eukaryota</taxon>
        <taxon>Fungi</taxon>
        <taxon>Dikarya</taxon>
        <taxon>Ascomycota</taxon>
        <taxon>Pezizomycotina</taxon>
        <taxon>Eurotiomycetes</taxon>
        <taxon>Chaetothyriomycetidae</taxon>
        <taxon>Phaeomoniellales</taxon>
        <taxon>Phaeomoniellaceae</taxon>
        <taxon>Phaeomoniella</taxon>
    </lineage>
</organism>
<feature type="compositionally biased region" description="Basic and acidic residues" evidence="1">
    <location>
        <begin position="65"/>
        <end position="84"/>
    </location>
</feature>
<feature type="region of interest" description="Disordered" evidence="1">
    <location>
        <begin position="576"/>
        <end position="607"/>
    </location>
</feature>
<dbReference type="EMBL" id="LCWF01000019">
    <property type="protein sequence ID" value="KKY27951.1"/>
    <property type="molecule type" value="Genomic_DNA"/>
</dbReference>
<protein>
    <submittedName>
        <fullName evidence="2">Putative nulp1-pending protein</fullName>
    </submittedName>
</protein>
<sequence length="862" mass="96135">MSSRALRRLQREQEQKKLASLQEPEDEDGSELETSPERPAKKINAFNLLEGAGGDADEDEDDDDRRDLERTADTIDSRTDDKKQNMPTNSSTAAKSKKKKKKGKKRAKEKAEATSLSETAGAATMDPDMDEIDRALRELSAKRPASNDPVAFDTHSDKATASWHKQMSKMLSVDSKNLNPLTEMKSLFGNVALENRDSPFNRPRGRGDLEHVDLGTALMGRYSPVSRGQELGSLAGRRNVFIQGKPEWPRATSGGLGMELNTENENGEKIYQIVHNAAYTATQHEFRVAVEMMQPERMIQLLQFNPYHIATLLQVSEIAKHQGDHSVSADLLERALFTFGRSVHSTFGVSLRDGLARLEFDIAENREIWLTIWRYMSNLGMRGTWRTAFEWAKVLLSLSPLKDPYSVTLFIDQLALRGRQHEQLIRFCEPEAFGYTWGHLPNIQISLSLAHHRAKNPTKARQVLAEATHKYPYLIARLFQELDLSPVPKAVWGSLPSTDAEKLYTELYVTRANDLWNTPETTSLLMEVAQSLESYDLSEIEPAPKLEISLEEARHVLLTEVPTLIALLPRRFTSMPTSGVDPLPPPASDGSGGFIPRAPGQQQGSSAENVRNALNVGAGWFSRLMEWFQGSGPALQGEEFEDALQQALGGEDDGIQQRVLDAFRSDTTTGSYDEPDDHQTNNDSEVAAYMAENDGLDQEVTHARHNAHAATVEEEDEEIIGQDVIDPLTDRALLRSRSPSPSPQPSTHETEISSQIQEPTTPTDITTQLTQSILNDPQRTQRWLLSSGTEPLQSFIASNGADTEQWPTSSSSRAVNEYYTAMMKLRATQRDWIINVLGQRDKGLATVVKDIMGSPRQIVDVP</sequence>
<evidence type="ECO:0000313" key="2">
    <source>
        <dbReference type="EMBL" id="KKY27951.1"/>
    </source>
</evidence>
<dbReference type="GO" id="GO:0072344">
    <property type="term" value="P:rescue of stalled ribosome"/>
    <property type="evidence" value="ECO:0007669"/>
    <property type="project" value="TreeGrafter"/>
</dbReference>
<dbReference type="PANTHER" id="PTHR22684:SF0">
    <property type="entry name" value="RIBOSOME QUALITY CONTROL COMPLEX SUBUNIT TCF25"/>
    <property type="match status" value="1"/>
</dbReference>
<dbReference type="GO" id="GO:1990112">
    <property type="term" value="C:RQC complex"/>
    <property type="evidence" value="ECO:0007669"/>
    <property type="project" value="TreeGrafter"/>
</dbReference>
<dbReference type="OrthoDB" id="205993at2759"/>
<gene>
    <name evidence="2" type="ORF">UCRPC4_g00795</name>
</gene>
<reference evidence="2 3" key="2">
    <citation type="submission" date="2015-05" db="EMBL/GenBank/DDBJ databases">
        <authorList>
            <person name="Morales-Cruz A."/>
            <person name="Amrine K.C."/>
            <person name="Cantu D."/>
        </authorList>
    </citation>
    <scope>NUCLEOTIDE SEQUENCE [LARGE SCALE GENOMIC DNA]</scope>
    <source>
        <strain evidence="2">UCRPC4</strain>
    </source>
</reference>
<dbReference type="Pfam" id="PF04910">
    <property type="entry name" value="Tcf25"/>
    <property type="match status" value="1"/>
</dbReference>
<comment type="caution">
    <text evidence="2">The sequence shown here is derived from an EMBL/GenBank/DDBJ whole genome shotgun (WGS) entry which is preliminary data.</text>
</comment>
<feature type="compositionally biased region" description="Acidic residues" evidence="1">
    <location>
        <begin position="55"/>
        <end position="64"/>
    </location>
</feature>
<dbReference type="PANTHER" id="PTHR22684">
    <property type="entry name" value="NULP1-RELATED"/>
    <property type="match status" value="1"/>
</dbReference>
<proteinExistence type="predicted"/>
<evidence type="ECO:0000256" key="1">
    <source>
        <dbReference type="SAM" id="MobiDB-lite"/>
    </source>
</evidence>
<name>A0A0G2F0Y1_PHACM</name>
<feature type="region of interest" description="Disordered" evidence="1">
    <location>
        <begin position="734"/>
        <end position="762"/>
    </location>
</feature>